<dbReference type="STRING" id="290340.AAur_2336"/>
<name>A1R761_PAEAT</name>
<keyword evidence="6" id="KW-1185">Reference proteome</keyword>
<protein>
    <submittedName>
        <fullName evidence="5">3-oxoacyl-[acyl-carrier-protein] synthase</fullName>
        <ecNumber evidence="5">2.3.1.41</ecNumber>
    </submittedName>
</protein>
<dbReference type="EMBL" id="CP000474">
    <property type="protein sequence ID" value="ABM06407.1"/>
    <property type="molecule type" value="Genomic_DNA"/>
</dbReference>
<dbReference type="OrthoDB" id="9808669at2"/>
<dbReference type="SUPFAM" id="SSF53901">
    <property type="entry name" value="Thiolase-like"/>
    <property type="match status" value="4"/>
</dbReference>
<dbReference type="InterPro" id="IPR020841">
    <property type="entry name" value="PKS_Beta-ketoAc_synthase_dom"/>
</dbReference>
<feature type="domain" description="Ketosynthase family 3 (KS3)" evidence="4">
    <location>
        <begin position="410"/>
        <end position="795"/>
    </location>
</feature>
<dbReference type="InterPro" id="IPR016039">
    <property type="entry name" value="Thiolase-like"/>
</dbReference>
<evidence type="ECO:0000256" key="1">
    <source>
        <dbReference type="ARBA" id="ARBA00008467"/>
    </source>
</evidence>
<dbReference type="PANTHER" id="PTHR11712:SF320">
    <property type="entry name" value="BETA-KETOACYL SYNTHASE"/>
    <property type="match status" value="1"/>
</dbReference>
<dbReference type="Gene3D" id="3.40.47.10">
    <property type="match status" value="2"/>
</dbReference>
<dbReference type="GO" id="GO:0006633">
    <property type="term" value="P:fatty acid biosynthetic process"/>
    <property type="evidence" value="ECO:0007669"/>
    <property type="project" value="TreeGrafter"/>
</dbReference>
<reference evidence="5 6" key="1">
    <citation type="journal article" date="2006" name="PLoS Genet.">
        <title>Secrets of soil survival revealed by the genome sequence of Arthrobacter aurescens TC1.</title>
        <authorList>
            <person name="Mongodin E.F."/>
            <person name="Shapir N."/>
            <person name="Daugherty S.C."/>
            <person name="DeBoy R.T."/>
            <person name="Emerson J.B."/>
            <person name="Shvartzbeyn A."/>
            <person name="Radune D."/>
            <person name="Vamathevan J."/>
            <person name="Riggs F."/>
            <person name="Grinberg V."/>
            <person name="Khouri H."/>
            <person name="Wackett L.P."/>
            <person name="Nelson K.E."/>
            <person name="Sadowsky M.J."/>
        </authorList>
    </citation>
    <scope>NUCLEOTIDE SEQUENCE [LARGE SCALE GENOMIC DNA]</scope>
    <source>
        <strain evidence="5 6">TC1</strain>
    </source>
</reference>
<dbReference type="PANTHER" id="PTHR11712">
    <property type="entry name" value="POLYKETIDE SYNTHASE-RELATED"/>
    <property type="match status" value="1"/>
</dbReference>
<dbReference type="Pfam" id="PF02801">
    <property type="entry name" value="Ketoacyl-synt_C"/>
    <property type="match status" value="2"/>
</dbReference>
<dbReference type="PROSITE" id="PS52004">
    <property type="entry name" value="KS3_2"/>
    <property type="match status" value="2"/>
</dbReference>
<evidence type="ECO:0000256" key="2">
    <source>
        <dbReference type="ARBA" id="ARBA00022679"/>
    </source>
</evidence>
<evidence type="ECO:0000256" key="3">
    <source>
        <dbReference type="RuleBase" id="RU003694"/>
    </source>
</evidence>
<dbReference type="InterPro" id="IPR014030">
    <property type="entry name" value="Ketoacyl_synth_N"/>
</dbReference>
<feature type="domain" description="Ketosynthase family 3 (KS3)" evidence="4">
    <location>
        <begin position="1"/>
        <end position="397"/>
    </location>
</feature>
<proteinExistence type="inferred from homology"/>
<dbReference type="SMART" id="SM00825">
    <property type="entry name" value="PKS_KS"/>
    <property type="match status" value="1"/>
</dbReference>
<sequence>MKIVVTGFGLRAAVGSNAEQSWESISNGKSGIVRTTVVPTEGLVSSMGGQVESEMETEPPSSRTTYVDRCHRLASAAATEALTHAGANQAPVDRTRIALSLGTSLGGARSGEEFHRQWIQDGLRKANTGLLRQYPLHSVADHLASEFQLFGPRSVQSNACAAGAVAIAYGIELLESDAADMVLAGGVDPLALLSFGGFSSLKALDPLHCAPYTRSSGLNLGEGAGFLVLESEASAVGRGAAIYAEIAGYGLSADAYHATAPDPMGRGALRAMHAALHMAGNTVEDVDYVNGHGTGTAANDSVEAKAITHLREGAAPPASSTKSMIGHTLGAAGAIEAVTSVLAIQNQEMPPTVTPDGLRSPTGLDIVAETAQRARLKTVLSNSFAFGGNNASLAIREYTKDASPRAPKTVRPVVITGIGALAGDAVTTEEVKTALFEGRPVYGDGTVEVDGFGSFPFGDIPTDKLKKGIDPKYLRHMDTLGRRSALAVSQLLKQRGLSRAESTSTGLLFATGTGPISTVEAFERELLTTGSGNALLFPNTVMNAAPGHVALLNKLQGPTATICAGNTGAITALHFAQNLISNGVVDRMIVLAADEAPHAMLAAYAPIPGYLARSACLPYSNTGRIISGAAVAILLESEDSVDPGRVLGRIEHFGMTGDGSGPSRLRRGSEAWVRSFRLALGSNPPETVDAVVAAACGRDAVDSLEVEALAAMGLGGRPVSTPKAIFGDAGASGGLLGVAQAVWMSQEKFIPGTAGVVASGPEGLVPPSGKAGEVNRTLVSTCEAGGSFQSVTIAT</sequence>
<dbReference type="HOGENOM" id="CLU_000022_69_6_11"/>
<organism evidence="5 6">
    <name type="scientific">Paenarthrobacter aurescens (strain TC1)</name>
    <dbReference type="NCBI Taxonomy" id="290340"/>
    <lineage>
        <taxon>Bacteria</taxon>
        <taxon>Bacillati</taxon>
        <taxon>Actinomycetota</taxon>
        <taxon>Actinomycetes</taxon>
        <taxon>Micrococcales</taxon>
        <taxon>Micrococcaceae</taxon>
        <taxon>Paenarthrobacter</taxon>
    </lineage>
</organism>
<accession>A1R761</accession>
<dbReference type="Proteomes" id="UP000000637">
    <property type="component" value="Chromosome"/>
</dbReference>
<dbReference type="EC" id="2.3.1.41" evidence="5"/>
<gene>
    <name evidence="5" type="ordered locus">AAur_2336</name>
</gene>
<evidence type="ECO:0000313" key="6">
    <source>
        <dbReference type="Proteomes" id="UP000000637"/>
    </source>
</evidence>
<dbReference type="InterPro" id="IPR014031">
    <property type="entry name" value="Ketoacyl_synth_C"/>
</dbReference>
<evidence type="ECO:0000259" key="4">
    <source>
        <dbReference type="PROSITE" id="PS52004"/>
    </source>
</evidence>
<keyword evidence="2 3" id="KW-0808">Transferase</keyword>
<dbReference type="eggNOG" id="COG0304">
    <property type="taxonomic scope" value="Bacteria"/>
</dbReference>
<dbReference type="InterPro" id="IPR000794">
    <property type="entry name" value="Beta-ketoacyl_synthase"/>
</dbReference>
<keyword evidence="5" id="KW-0012">Acyltransferase</keyword>
<dbReference type="KEGG" id="aau:AAur_2336"/>
<dbReference type="RefSeq" id="WP_011775017.1">
    <property type="nucleotide sequence ID" value="NC_008711.1"/>
</dbReference>
<dbReference type="GO" id="GO:0004315">
    <property type="term" value="F:3-oxoacyl-[acyl-carrier-protein] synthase activity"/>
    <property type="evidence" value="ECO:0007669"/>
    <property type="project" value="UniProtKB-EC"/>
</dbReference>
<evidence type="ECO:0000313" key="5">
    <source>
        <dbReference type="EMBL" id="ABM06407.1"/>
    </source>
</evidence>
<dbReference type="Pfam" id="PF00109">
    <property type="entry name" value="ketoacyl-synt"/>
    <property type="match status" value="2"/>
</dbReference>
<dbReference type="AlphaFoldDB" id="A1R761"/>
<dbReference type="CDD" id="cd00834">
    <property type="entry name" value="KAS_I_II"/>
    <property type="match status" value="1"/>
</dbReference>
<comment type="similarity">
    <text evidence="1 3">Belongs to the thiolase-like superfamily. Beta-ketoacyl-ACP synthases family.</text>
</comment>